<dbReference type="OrthoDB" id="9796962at2"/>
<feature type="compositionally biased region" description="Polar residues" evidence="1">
    <location>
        <begin position="164"/>
        <end position="174"/>
    </location>
</feature>
<feature type="region of interest" description="Disordered" evidence="1">
    <location>
        <begin position="149"/>
        <end position="174"/>
    </location>
</feature>
<evidence type="ECO:0000256" key="1">
    <source>
        <dbReference type="SAM" id="MobiDB-lite"/>
    </source>
</evidence>
<feature type="chain" id="PRO_5037548204" evidence="2">
    <location>
        <begin position="25"/>
        <end position="174"/>
    </location>
</feature>
<organism evidence="4 5">
    <name type="scientific">Pelagibacterium lentulum</name>
    <dbReference type="NCBI Taxonomy" id="2029865"/>
    <lineage>
        <taxon>Bacteria</taxon>
        <taxon>Pseudomonadati</taxon>
        <taxon>Pseudomonadota</taxon>
        <taxon>Alphaproteobacteria</taxon>
        <taxon>Hyphomicrobiales</taxon>
        <taxon>Devosiaceae</taxon>
        <taxon>Pelagibacterium</taxon>
    </lineage>
</organism>
<dbReference type="InterPro" id="IPR038507">
    <property type="entry name" value="YcnI-like_sf"/>
</dbReference>
<accession>A0A916R6Z2</accession>
<gene>
    <name evidence="4" type="ORF">GCM10011499_00620</name>
</gene>
<keyword evidence="5" id="KW-1185">Reference proteome</keyword>
<dbReference type="InterPro" id="IPR012533">
    <property type="entry name" value="YcnI-copper_dom"/>
</dbReference>
<feature type="domain" description="YncI copper-binding" evidence="3">
    <location>
        <begin position="25"/>
        <end position="166"/>
    </location>
</feature>
<dbReference type="Pfam" id="PF07987">
    <property type="entry name" value="DUF1775"/>
    <property type="match status" value="1"/>
</dbReference>
<evidence type="ECO:0000259" key="3">
    <source>
        <dbReference type="Pfam" id="PF07987"/>
    </source>
</evidence>
<dbReference type="EMBL" id="BMKB01000001">
    <property type="protein sequence ID" value="GGA35200.1"/>
    <property type="molecule type" value="Genomic_DNA"/>
</dbReference>
<dbReference type="Gene3D" id="2.60.40.2230">
    <property type="entry name" value="Uncharacterised protein YcnI-like PF07987, DUF1775"/>
    <property type="match status" value="1"/>
</dbReference>
<evidence type="ECO:0000313" key="4">
    <source>
        <dbReference type="EMBL" id="GGA35200.1"/>
    </source>
</evidence>
<evidence type="ECO:0000313" key="5">
    <source>
        <dbReference type="Proteomes" id="UP000596977"/>
    </source>
</evidence>
<dbReference type="CDD" id="cd08545">
    <property type="entry name" value="YcnI_like"/>
    <property type="match status" value="1"/>
</dbReference>
<dbReference type="Proteomes" id="UP000596977">
    <property type="component" value="Unassembled WGS sequence"/>
</dbReference>
<feature type="signal peptide" evidence="2">
    <location>
        <begin position="1"/>
        <end position="24"/>
    </location>
</feature>
<reference evidence="4 5" key="1">
    <citation type="journal article" date="2014" name="Int. J. Syst. Evol. Microbiol.">
        <title>Complete genome sequence of Corynebacterium casei LMG S-19264T (=DSM 44701T), isolated from a smear-ripened cheese.</title>
        <authorList>
            <consortium name="US DOE Joint Genome Institute (JGI-PGF)"/>
            <person name="Walter F."/>
            <person name="Albersmeier A."/>
            <person name="Kalinowski J."/>
            <person name="Ruckert C."/>
        </authorList>
    </citation>
    <scope>NUCLEOTIDE SEQUENCE [LARGE SCALE GENOMIC DNA]</scope>
    <source>
        <strain evidence="4 5">CGMCC 1.15896</strain>
    </source>
</reference>
<proteinExistence type="predicted"/>
<sequence length="174" mass="18874">MIRTFSIAALAAATLSAISLPAHAHATLEVREAQIGSTYRAVMRIPHGCGTEATHTVRVQIPEGFFNAKPMPKAGWELETVTGPYENTYVNHGTELTEGVIEIVWSGGHLPNEWYDEFIFRGTFADSLEPGRFYFPTIQECANGEDAWIDTSGEAGASHPAPSVTLTQGTRSGH</sequence>
<evidence type="ECO:0000256" key="2">
    <source>
        <dbReference type="SAM" id="SignalP"/>
    </source>
</evidence>
<comment type="caution">
    <text evidence="4">The sequence shown here is derived from an EMBL/GenBank/DDBJ whole genome shotgun (WGS) entry which is preliminary data.</text>
</comment>
<keyword evidence="2" id="KW-0732">Signal</keyword>
<dbReference type="RefSeq" id="WP_127072502.1">
    <property type="nucleotide sequence ID" value="NZ_BMKB01000001.1"/>
</dbReference>
<dbReference type="AlphaFoldDB" id="A0A916R6Z2"/>
<name>A0A916R6Z2_9HYPH</name>
<protein>
    <submittedName>
        <fullName evidence="4">Nuclear export factor GLE1</fullName>
    </submittedName>
</protein>